<dbReference type="KEGG" id="pef:A7E78_13445"/>
<dbReference type="PANTHER" id="PTHR46889">
    <property type="entry name" value="TRANSPOSASE INSF FOR INSERTION SEQUENCE IS3B-RELATED"/>
    <property type="match status" value="1"/>
</dbReference>
<evidence type="ECO:0000313" key="3">
    <source>
        <dbReference type="EMBL" id="APG29144.1"/>
    </source>
</evidence>
<keyword evidence="4" id="KW-1185">Reference proteome</keyword>
<dbReference type="Pfam" id="PF13565">
    <property type="entry name" value="HTH_32"/>
    <property type="match status" value="1"/>
</dbReference>
<dbReference type="Gene3D" id="3.30.420.10">
    <property type="entry name" value="Ribonuclease H-like superfamily/Ribonuclease H"/>
    <property type="match status" value="1"/>
</dbReference>
<organism evidence="3 4">
    <name type="scientific">Syntrophotalea acetylenivorans</name>
    <dbReference type="NCBI Taxonomy" id="1842532"/>
    <lineage>
        <taxon>Bacteria</taxon>
        <taxon>Pseudomonadati</taxon>
        <taxon>Thermodesulfobacteriota</taxon>
        <taxon>Desulfuromonadia</taxon>
        <taxon>Desulfuromonadales</taxon>
        <taxon>Syntrophotaleaceae</taxon>
        <taxon>Syntrophotalea</taxon>
    </lineage>
</organism>
<protein>
    <submittedName>
        <fullName evidence="3">Integrase</fullName>
    </submittedName>
</protein>
<dbReference type="SUPFAM" id="SSF53098">
    <property type="entry name" value="Ribonuclease H-like"/>
    <property type="match status" value="1"/>
</dbReference>
<dbReference type="NCBIfam" id="NF033516">
    <property type="entry name" value="transpos_IS3"/>
    <property type="match status" value="1"/>
</dbReference>
<name>A0A1L3GT66_9BACT</name>
<dbReference type="PROSITE" id="PS50994">
    <property type="entry name" value="INTEGRASE"/>
    <property type="match status" value="1"/>
</dbReference>
<dbReference type="Proteomes" id="UP000182517">
    <property type="component" value="Chromosome"/>
</dbReference>
<reference evidence="3 4" key="1">
    <citation type="journal article" date="2017" name="Genome Announc.">
        <title>Complete Genome Sequences of Two Acetylene-Fermenting Pelobacter acetylenicus Strains.</title>
        <authorList>
            <person name="Sutton J.M."/>
            <person name="Baesman S.M."/>
            <person name="Fierst J.L."/>
            <person name="Poret-Peterson A.T."/>
            <person name="Oremland R.S."/>
            <person name="Dunlap D.S."/>
            <person name="Akob D.M."/>
        </authorList>
    </citation>
    <scope>NUCLEOTIDE SEQUENCE [LARGE SCALE GENOMIC DNA]</scope>
    <source>
        <strain evidence="3 4">SFB93</strain>
    </source>
</reference>
<dbReference type="InterPro" id="IPR001584">
    <property type="entry name" value="Integrase_cat-core"/>
</dbReference>
<dbReference type="InterPro" id="IPR012337">
    <property type="entry name" value="RNaseH-like_sf"/>
</dbReference>
<proteinExistence type="predicted"/>
<sequence length="335" mass="38990">MCRGARLKPAAQMLGLTARTIQRWARQENDEDRRHGPVTAPANKLTPVERQEVLSVANSPTYRELSPKQIVPRLADEGRYVASESTFYRILRQENQLAHRERCRPATHRRPREKVATGPCQVWSWDITYLRSTITGQFFYLYMILDVWSRKIMAATVFSKECSQNSALLCVEAFHRHKVDPKGLVLHSDNGSPMKGSTMLATLQRLGVVPSFNRPGVSNDNPFSESLFRTLKYRPEYPSRPFASEFEAQRWVDAFVHWYNTAHQHSEIRFISPDDRHYGREVAKLKKRKEVYEQARQKNPNRWTRKTRNWEPVGIVRLNPERKRSPEEDLSSEAA</sequence>
<gene>
    <name evidence="3" type="ORF">A7E78_13445</name>
</gene>
<feature type="compositionally biased region" description="Basic and acidic residues" evidence="1">
    <location>
        <begin position="26"/>
        <end position="35"/>
    </location>
</feature>
<feature type="domain" description="Integrase catalytic" evidence="2">
    <location>
        <begin position="115"/>
        <end position="281"/>
    </location>
</feature>
<dbReference type="InterPro" id="IPR048020">
    <property type="entry name" value="Transpos_IS3"/>
</dbReference>
<feature type="region of interest" description="Disordered" evidence="1">
    <location>
        <begin position="316"/>
        <end position="335"/>
    </location>
</feature>
<dbReference type="Pfam" id="PF00665">
    <property type="entry name" value="rve"/>
    <property type="match status" value="1"/>
</dbReference>
<evidence type="ECO:0000259" key="2">
    <source>
        <dbReference type="PROSITE" id="PS50994"/>
    </source>
</evidence>
<dbReference type="GO" id="GO:0015074">
    <property type="term" value="P:DNA integration"/>
    <property type="evidence" value="ECO:0007669"/>
    <property type="project" value="InterPro"/>
</dbReference>
<dbReference type="GO" id="GO:0003676">
    <property type="term" value="F:nucleic acid binding"/>
    <property type="evidence" value="ECO:0007669"/>
    <property type="project" value="InterPro"/>
</dbReference>
<dbReference type="PANTHER" id="PTHR46889:SF4">
    <property type="entry name" value="TRANSPOSASE INSO FOR INSERTION SEQUENCE ELEMENT IS911B-RELATED"/>
    <property type="match status" value="1"/>
</dbReference>
<feature type="region of interest" description="Disordered" evidence="1">
    <location>
        <begin position="26"/>
        <end position="45"/>
    </location>
</feature>
<dbReference type="EMBL" id="CP015519">
    <property type="protein sequence ID" value="APG29144.1"/>
    <property type="molecule type" value="Genomic_DNA"/>
</dbReference>
<evidence type="ECO:0000256" key="1">
    <source>
        <dbReference type="SAM" id="MobiDB-lite"/>
    </source>
</evidence>
<accession>A0A1L3GT66</accession>
<evidence type="ECO:0000313" key="4">
    <source>
        <dbReference type="Proteomes" id="UP000182517"/>
    </source>
</evidence>
<dbReference type="AlphaFoldDB" id="A0A1L3GT66"/>
<dbReference type="InterPro" id="IPR036397">
    <property type="entry name" value="RNaseH_sf"/>
</dbReference>
<dbReference type="InterPro" id="IPR050900">
    <property type="entry name" value="Transposase_IS3/IS150/IS904"/>
</dbReference>